<name>A0ABT0PZ01_9RHOB</name>
<evidence type="ECO:0000256" key="1">
    <source>
        <dbReference type="SAM" id="Phobius"/>
    </source>
</evidence>
<feature type="transmembrane region" description="Helical" evidence="1">
    <location>
        <begin position="128"/>
        <end position="150"/>
    </location>
</feature>
<reference evidence="2" key="1">
    <citation type="submission" date="2022-05" db="EMBL/GenBank/DDBJ databases">
        <authorList>
            <person name="Park J.-S."/>
        </authorList>
    </citation>
    <scope>NUCLEOTIDE SEQUENCE</scope>
    <source>
        <strain evidence="2">2012CJ41-6</strain>
    </source>
</reference>
<proteinExistence type="predicted"/>
<feature type="transmembrane region" description="Helical" evidence="1">
    <location>
        <begin position="223"/>
        <end position="245"/>
    </location>
</feature>
<sequence>MTALIFIARHGKVALICGLLAGLLLPDIAQVLRWRIPELVALLLLLTAFRIGLVETLSNLAELRRTVLAVLILQLALPVGVLLIVVLLGLPVTPLALALVLVMAAPSVTGSANFAILLNGDPAPALRLLILGTALLPLTCIPVFALLPGFGDISDVMIAALRLLVVILAAAALGFALRHWYAPDLSERGRKATDGLTMIVLAVVVIGLMSAVRPAFENDPVELAFWVVVAFALNFGLQAVAYLTLRRRGSPAATPLAIVAGNRNFALFFVALSPQATDPLLIFLGCYQFPMYLTPTLLRRLYDSR</sequence>
<dbReference type="InterPro" id="IPR038770">
    <property type="entry name" value="Na+/solute_symporter_sf"/>
</dbReference>
<dbReference type="Gene3D" id="1.20.1530.20">
    <property type="match status" value="1"/>
</dbReference>
<organism evidence="2 3">
    <name type="scientific">Ruegeria spongiae</name>
    <dbReference type="NCBI Taxonomy" id="2942209"/>
    <lineage>
        <taxon>Bacteria</taxon>
        <taxon>Pseudomonadati</taxon>
        <taxon>Pseudomonadota</taxon>
        <taxon>Alphaproteobacteria</taxon>
        <taxon>Rhodobacterales</taxon>
        <taxon>Roseobacteraceae</taxon>
        <taxon>Ruegeria</taxon>
    </lineage>
</organism>
<protein>
    <submittedName>
        <fullName evidence="2">Uncharacterized protein</fullName>
    </submittedName>
</protein>
<keyword evidence="1" id="KW-0812">Transmembrane</keyword>
<dbReference type="EMBL" id="JAMFMB010000004">
    <property type="protein sequence ID" value="MCL6282787.1"/>
    <property type="molecule type" value="Genomic_DNA"/>
</dbReference>
<feature type="transmembrane region" description="Helical" evidence="1">
    <location>
        <begin position="192"/>
        <end position="211"/>
    </location>
</feature>
<feature type="transmembrane region" description="Helical" evidence="1">
    <location>
        <begin position="39"/>
        <end position="60"/>
    </location>
</feature>
<comment type="caution">
    <text evidence="2">The sequence shown here is derived from an EMBL/GenBank/DDBJ whole genome shotgun (WGS) entry which is preliminary data.</text>
</comment>
<feature type="transmembrane region" description="Helical" evidence="1">
    <location>
        <begin position="67"/>
        <end position="90"/>
    </location>
</feature>
<feature type="transmembrane region" description="Helical" evidence="1">
    <location>
        <begin position="96"/>
        <end position="116"/>
    </location>
</feature>
<dbReference type="RefSeq" id="WP_249707231.1">
    <property type="nucleotide sequence ID" value="NZ_JAMFMB010000004.1"/>
</dbReference>
<feature type="transmembrane region" description="Helical" evidence="1">
    <location>
        <begin position="156"/>
        <end position="180"/>
    </location>
</feature>
<keyword evidence="1" id="KW-0472">Membrane</keyword>
<dbReference type="Proteomes" id="UP001203880">
    <property type="component" value="Unassembled WGS sequence"/>
</dbReference>
<keyword evidence="1" id="KW-1133">Transmembrane helix</keyword>
<keyword evidence="3" id="KW-1185">Reference proteome</keyword>
<evidence type="ECO:0000313" key="3">
    <source>
        <dbReference type="Proteomes" id="UP001203880"/>
    </source>
</evidence>
<gene>
    <name evidence="2" type="ORF">M3P21_04515</name>
</gene>
<evidence type="ECO:0000313" key="2">
    <source>
        <dbReference type="EMBL" id="MCL6282787.1"/>
    </source>
</evidence>
<accession>A0ABT0PZ01</accession>